<organism evidence="2 3">
    <name type="scientific">Colletotrichum spaethianum</name>
    <dbReference type="NCBI Taxonomy" id="700344"/>
    <lineage>
        <taxon>Eukaryota</taxon>
        <taxon>Fungi</taxon>
        <taxon>Dikarya</taxon>
        <taxon>Ascomycota</taxon>
        <taxon>Pezizomycotina</taxon>
        <taxon>Sordariomycetes</taxon>
        <taxon>Hypocreomycetidae</taxon>
        <taxon>Glomerellales</taxon>
        <taxon>Glomerellaceae</taxon>
        <taxon>Colletotrichum</taxon>
        <taxon>Colletotrichum spaethianum species complex</taxon>
    </lineage>
</organism>
<dbReference type="EMBL" id="BQXU01000012">
    <property type="protein sequence ID" value="GKT45240.1"/>
    <property type="molecule type" value="Genomic_DNA"/>
</dbReference>
<evidence type="ECO:0000313" key="3">
    <source>
        <dbReference type="Proteomes" id="UP001055115"/>
    </source>
</evidence>
<dbReference type="AlphaFoldDB" id="A0AA37LES6"/>
<sequence>MTCATVGIDIMYNVSNIFITTSMKSDQQGIAGACVNGLLFLGMSFFLGWADLASAAGARGDLKSGFQVALTLSASELTEQREI</sequence>
<dbReference type="RefSeq" id="XP_049127590.1">
    <property type="nucleotide sequence ID" value="XM_049271633.1"/>
</dbReference>
<keyword evidence="1" id="KW-0472">Membrane</keyword>
<evidence type="ECO:0000256" key="1">
    <source>
        <dbReference type="SAM" id="Phobius"/>
    </source>
</evidence>
<dbReference type="Proteomes" id="UP001055115">
    <property type="component" value="Unassembled WGS sequence"/>
</dbReference>
<keyword evidence="1" id="KW-1133">Transmembrane helix</keyword>
<evidence type="ECO:0000313" key="2">
    <source>
        <dbReference type="EMBL" id="GKT45240.1"/>
    </source>
</evidence>
<dbReference type="GeneID" id="73326223"/>
<reference evidence="2 3" key="1">
    <citation type="submission" date="2022-03" db="EMBL/GenBank/DDBJ databases">
        <title>Genome data of Colletotrichum spp.</title>
        <authorList>
            <person name="Utami Y.D."/>
            <person name="Hiruma K."/>
        </authorList>
    </citation>
    <scope>NUCLEOTIDE SEQUENCE [LARGE SCALE GENOMIC DNA]</scope>
    <source>
        <strain evidence="2 3">MAFF 239500</strain>
    </source>
</reference>
<proteinExistence type="predicted"/>
<accession>A0AA37LES6</accession>
<keyword evidence="3" id="KW-1185">Reference proteome</keyword>
<name>A0AA37LES6_9PEZI</name>
<keyword evidence="1" id="KW-0812">Transmembrane</keyword>
<feature type="transmembrane region" description="Helical" evidence="1">
    <location>
        <begin position="30"/>
        <end position="50"/>
    </location>
</feature>
<comment type="caution">
    <text evidence="2">The sequence shown here is derived from an EMBL/GenBank/DDBJ whole genome shotgun (WGS) entry which is preliminary data.</text>
</comment>
<gene>
    <name evidence="2" type="ORF">ColSpa_05421</name>
</gene>
<protein>
    <submittedName>
        <fullName evidence="2">Uncharacterized protein</fullName>
    </submittedName>
</protein>